<organism evidence="1 2">
    <name type="scientific">Melastoma candidum</name>
    <dbReference type="NCBI Taxonomy" id="119954"/>
    <lineage>
        <taxon>Eukaryota</taxon>
        <taxon>Viridiplantae</taxon>
        <taxon>Streptophyta</taxon>
        <taxon>Embryophyta</taxon>
        <taxon>Tracheophyta</taxon>
        <taxon>Spermatophyta</taxon>
        <taxon>Magnoliopsida</taxon>
        <taxon>eudicotyledons</taxon>
        <taxon>Gunneridae</taxon>
        <taxon>Pentapetalae</taxon>
        <taxon>rosids</taxon>
        <taxon>malvids</taxon>
        <taxon>Myrtales</taxon>
        <taxon>Melastomataceae</taxon>
        <taxon>Melastomatoideae</taxon>
        <taxon>Melastomateae</taxon>
        <taxon>Melastoma</taxon>
    </lineage>
</organism>
<evidence type="ECO:0000313" key="2">
    <source>
        <dbReference type="Proteomes" id="UP001057402"/>
    </source>
</evidence>
<gene>
    <name evidence="1" type="ORF">MLD38_039118</name>
</gene>
<keyword evidence="2" id="KW-1185">Reference proteome</keyword>
<protein>
    <submittedName>
        <fullName evidence="1">Uncharacterized protein</fullName>
    </submittedName>
</protein>
<dbReference type="Proteomes" id="UP001057402">
    <property type="component" value="Chromosome 12"/>
</dbReference>
<evidence type="ECO:0000313" key="1">
    <source>
        <dbReference type="EMBL" id="KAI4303498.1"/>
    </source>
</evidence>
<dbReference type="EMBL" id="CM042891">
    <property type="protein sequence ID" value="KAI4303498.1"/>
    <property type="molecule type" value="Genomic_DNA"/>
</dbReference>
<name>A0ACB9L1T2_9MYRT</name>
<proteinExistence type="predicted"/>
<comment type="caution">
    <text evidence="1">The sequence shown here is derived from an EMBL/GenBank/DDBJ whole genome shotgun (WGS) entry which is preliminary data.</text>
</comment>
<accession>A0ACB9L1T2</accession>
<sequence length="171" mass="19273">MFWQKVCLAVTSMIRKASLQPQLPQHRFMPPPMKPHDVFINHRGVDTKARAAGLVYDYLRWGGFHPFLDAESLKPGERHPEAIHEAIHGCEVGVLIFSPNYGESLSCLDELVQLMETGKPLVPIFCDIEPSKLRVGERRVQRSSTEQAKKWADALVEAKSITGLRFNSHTG</sequence>
<reference evidence="2" key="1">
    <citation type="journal article" date="2023" name="Front. Plant Sci.">
        <title>Chromosomal-level genome assembly of Melastoma candidum provides insights into trichome evolution.</title>
        <authorList>
            <person name="Zhong Y."/>
            <person name="Wu W."/>
            <person name="Sun C."/>
            <person name="Zou P."/>
            <person name="Liu Y."/>
            <person name="Dai S."/>
            <person name="Zhou R."/>
        </authorList>
    </citation>
    <scope>NUCLEOTIDE SEQUENCE [LARGE SCALE GENOMIC DNA]</scope>
</reference>